<dbReference type="InterPro" id="IPR001853">
    <property type="entry name" value="DSBA-like_thioredoxin_dom"/>
</dbReference>
<dbReference type="RefSeq" id="WP_201155334.1">
    <property type="nucleotide sequence ID" value="NZ_NHSD01000015.1"/>
</dbReference>
<evidence type="ECO:0000313" key="2">
    <source>
        <dbReference type="EMBL" id="MBK5925795.1"/>
    </source>
</evidence>
<dbReference type="PANTHER" id="PTHR13887:SF41">
    <property type="entry name" value="THIOREDOXIN SUPERFAMILY PROTEIN"/>
    <property type="match status" value="1"/>
</dbReference>
<evidence type="ECO:0000313" key="3">
    <source>
        <dbReference type="Proteomes" id="UP000706333"/>
    </source>
</evidence>
<evidence type="ECO:0000259" key="1">
    <source>
        <dbReference type="Pfam" id="PF01323"/>
    </source>
</evidence>
<proteinExistence type="predicted"/>
<comment type="caution">
    <text evidence="2">The sequence shown here is derived from an EMBL/GenBank/DDBJ whole genome shotgun (WGS) entry which is preliminary data.</text>
</comment>
<dbReference type="AlphaFoldDB" id="A0A934TG62"/>
<reference evidence="2" key="2">
    <citation type="journal article" date="2020" name="Microorganisms">
        <title>Osmotic Adaptation and Compatible Solute Biosynthesis of Phototrophic Bacteria as Revealed from Genome Analyses.</title>
        <authorList>
            <person name="Imhoff J.F."/>
            <person name="Rahn T."/>
            <person name="Kunzel S."/>
            <person name="Keller A."/>
            <person name="Neulinger S.C."/>
        </authorList>
    </citation>
    <scope>NUCLEOTIDE SEQUENCE</scope>
    <source>
        <strain evidence="2">LMG 28126</strain>
    </source>
</reference>
<sequence>MQSDIRLEIYADPICPWCLIGKAWLDRALEGAANHPFAVEWHPFQLNPDMPPGGMDRVAYLEAKFDGQMNAAHALRPVLEAAEAAGVPLNLPAIERTPNTLDAHRVIHWAGLEGRQTPVMAALMRGYFSEGRDLGDATTLADIAGRAGMDRALVARLLASDADRAEIAGRDAAARARGITAVPTFIVAGTYVLTGAQPVALWRQVLAELAERGA</sequence>
<dbReference type="GO" id="GO:0016491">
    <property type="term" value="F:oxidoreductase activity"/>
    <property type="evidence" value="ECO:0007669"/>
    <property type="project" value="InterPro"/>
</dbReference>
<dbReference type="PANTHER" id="PTHR13887">
    <property type="entry name" value="GLUTATHIONE S-TRANSFERASE KAPPA"/>
    <property type="match status" value="1"/>
</dbReference>
<dbReference type="SUPFAM" id="SSF52833">
    <property type="entry name" value="Thioredoxin-like"/>
    <property type="match status" value="1"/>
</dbReference>
<dbReference type="EMBL" id="NHSD01000015">
    <property type="protein sequence ID" value="MBK5925795.1"/>
    <property type="molecule type" value="Genomic_DNA"/>
</dbReference>
<keyword evidence="3" id="KW-1185">Reference proteome</keyword>
<dbReference type="Proteomes" id="UP000706333">
    <property type="component" value="Unassembled WGS sequence"/>
</dbReference>
<dbReference type="InterPro" id="IPR036249">
    <property type="entry name" value="Thioredoxin-like_sf"/>
</dbReference>
<dbReference type="Gene3D" id="3.40.30.10">
    <property type="entry name" value="Glutaredoxin"/>
    <property type="match status" value="1"/>
</dbReference>
<gene>
    <name evidence="2" type="ORF">CCR87_00215</name>
</gene>
<dbReference type="Pfam" id="PF01323">
    <property type="entry name" value="DSBA"/>
    <property type="match status" value="1"/>
</dbReference>
<dbReference type="CDD" id="cd03024">
    <property type="entry name" value="DsbA_FrnE"/>
    <property type="match status" value="1"/>
</dbReference>
<name>A0A934TG62_9RHOB</name>
<reference evidence="2" key="1">
    <citation type="submission" date="2017-05" db="EMBL/GenBank/DDBJ databases">
        <authorList>
            <person name="Imhoff J.F."/>
            <person name="Rahn T."/>
            <person name="Kuenzel S."/>
            <person name="Neulinger S.C."/>
        </authorList>
    </citation>
    <scope>NUCLEOTIDE SEQUENCE</scope>
    <source>
        <strain evidence="2">LMG 28126</strain>
    </source>
</reference>
<protein>
    <submittedName>
        <fullName evidence="2">Polyketide biosynthesis protein</fullName>
    </submittedName>
</protein>
<accession>A0A934TG62</accession>
<feature type="domain" description="DSBA-like thioredoxin" evidence="1">
    <location>
        <begin position="7"/>
        <end position="205"/>
    </location>
</feature>
<organism evidence="2 3">
    <name type="scientific">Rhodobaculum claviforme</name>
    <dbReference type="NCBI Taxonomy" id="1549854"/>
    <lineage>
        <taxon>Bacteria</taxon>
        <taxon>Pseudomonadati</taxon>
        <taxon>Pseudomonadota</taxon>
        <taxon>Alphaproteobacteria</taxon>
        <taxon>Rhodobacterales</taxon>
        <taxon>Paracoccaceae</taxon>
        <taxon>Rhodobaculum</taxon>
    </lineage>
</organism>